<evidence type="ECO:0000313" key="2">
    <source>
        <dbReference type="Proteomes" id="UP000789342"/>
    </source>
</evidence>
<sequence length="58" mass="6688">MHKSSGKTISFCENFKRTRGDSSPLMTECHRDVGNRPWEKYAMSSFPPQPQLVRLTLC</sequence>
<name>A0A9N9HM97_9GLOM</name>
<comment type="caution">
    <text evidence="1">The sequence shown here is derived from an EMBL/GenBank/DDBJ whole genome shotgun (WGS) entry which is preliminary data.</text>
</comment>
<dbReference type="Proteomes" id="UP000789342">
    <property type="component" value="Unassembled WGS sequence"/>
</dbReference>
<keyword evidence="2" id="KW-1185">Reference proteome</keyword>
<evidence type="ECO:0000313" key="1">
    <source>
        <dbReference type="EMBL" id="CAG8691977.1"/>
    </source>
</evidence>
<proteinExistence type="predicted"/>
<dbReference type="AlphaFoldDB" id="A0A9N9HM97"/>
<dbReference type="EMBL" id="CAJVPV010015448">
    <property type="protein sequence ID" value="CAG8691977.1"/>
    <property type="molecule type" value="Genomic_DNA"/>
</dbReference>
<gene>
    <name evidence="1" type="ORF">AMORRO_LOCUS11673</name>
</gene>
<accession>A0A9N9HM97</accession>
<organism evidence="1 2">
    <name type="scientific">Acaulospora morrowiae</name>
    <dbReference type="NCBI Taxonomy" id="94023"/>
    <lineage>
        <taxon>Eukaryota</taxon>
        <taxon>Fungi</taxon>
        <taxon>Fungi incertae sedis</taxon>
        <taxon>Mucoromycota</taxon>
        <taxon>Glomeromycotina</taxon>
        <taxon>Glomeromycetes</taxon>
        <taxon>Diversisporales</taxon>
        <taxon>Acaulosporaceae</taxon>
        <taxon>Acaulospora</taxon>
    </lineage>
</organism>
<reference evidence="1" key="1">
    <citation type="submission" date="2021-06" db="EMBL/GenBank/DDBJ databases">
        <authorList>
            <person name="Kallberg Y."/>
            <person name="Tangrot J."/>
            <person name="Rosling A."/>
        </authorList>
    </citation>
    <scope>NUCLEOTIDE SEQUENCE</scope>
    <source>
        <strain evidence="1">CL551</strain>
    </source>
</reference>
<protein>
    <submittedName>
        <fullName evidence="1">6073_t:CDS:1</fullName>
    </submittedName>
</protein>